<evidence type="ECO:0000256" key="5">
    <source>
        <dbReference type="ARBA" id="ARBA00022833"/>
    </source>
</evidence>
<evidence type="ECO:0000256" key="1">
    <source>
        <dbReference type="ARBA" id="ARBA00004123"/>
    </source>
</evidence>
<evidence type="ECO:0000256" key="2">
    <source>
        <dbReference type="ARBA" id="ARBA00022491"/>
    </source>
</evidence>
<dbReference type="GO" id="GO:0042826">
    <property type="term" value="F:histone deacetylase binding"/>
    <property type="evidence" value="ECO:0007669"/>
    <property type="project" value="TreeGrafter"/>
</dbReference>
<keyword evidence="2" id="KW-0678">Repressor</keyword>
<feature type="region of interest" description="Disordered" evidence="8">
    <location>
        <begin position="150"/>
        <end position="169"/>
    </location>
</feature>
<evidence type="ECO:0000256" key="6">
    <source>
        <dbReference type="ARBA" id="ARBA00023125"/>
    </source>
</evidence>
<feature type="compositionally biased region" description="Acidic residues" evidence="8">
    <location>
        <begin position="1"/>
        <end position="53"/>
    </location>
</feature>
<dbReference type="GO" id="GO:0000122">
    <property type="term" value="P:negative regulation of transcription by RNA polymerase II"/>
    <property type="evidence" value="ECO:0007669"/>
    <property type="project" value="TreeGrafter"/>
</dbReference>
<evidence type="ECO:0000313" key="11">
    <source>
        <dbReference type="Proteomes" id="UP000492821"/>
    </source>
</evidence>
<evidence type="ECO:0000259" key="10">
    <source>
        <dbReference type="PROSITE" id="PS51293"/>
    </source>
</evidence>
<dbReference type="Proteomes" id="UP000492821">
    <property type="component" value="Unassembled WGS sequence"/>
</dbReference>
<dbReference type="SMART" id="SM01189">
    <property type="entry name" value="ELM2"/>
    <property type="match status" value="1"/>
</dbReference>
<sequence>MSENEDYEDLHDFEEGDDDDDGIDNEDTLAEEELLGDEDNDLDALQEEAEMDIEELRRRYCGIPDDASSNPPAPPPLAEAVASAHVSGGLEGTLGQAAGQPQGPASAGMEQPGQGLPLDSSGSTNETNGTEQTEPEPESELRRFMQAGSDNLASYGSDDDDDYLPEVTPRIGPQYQHETMPEIIPNYVPNHDADLLWRPTDTLNDDQIDKYLESVAACSIDFMMNKEPGCEAVPVRKPPNKKRIPPPGLTSETTPLFWDNEEALFLLLKHNYDPAAAKADFEQGPPDVNLPRKSHFGIYPSWTQEDMRNFEIGMHAYMKNFHRLRHEYLPAKSVGEIVHFYYRWKKTERHDAWKANHFPAFHGPRAGTEDSNEAIPPVNNPLIPPDVAANVIAQAEAARLQAEQYFDQQYLDGGYEGGEDDNVQD</sequence>
<evidence type="ECO:0000256" key="4">
    <source>
        <dbReference type="ARBA" id="ARBA00022771"/>
    </source>
</evidence>
<keyword evidence="6" id="KW-0238">DNA-binding</keyword>
<dbReference type="AlphaFoldDB" id="A0A7E4WAA7"/>
<feature type="region of interest" description="Disordered" evidence="8">
    <location>
        <begin position="1"/>
        <end position="140"/>
    </location>
</feature>
<dbReference type="GO" id="GO:0003714">
    <property type="term" value="F:transcription corepressor activity"/>
    <property type="evidence" value="ECO:0007669"/>
    <property type="project" value="TreeGrafter"/>
</dbReference>
<feature type="domain" description="SANT" evidence="10">
    <location>
        <begin position="300"/>
        <end position="349"/>
    </location>
</feature>
<comment type="subcellular location">
    <subcellularLocation>
        <location evidence="1">Nucleus</location>
    </subcellularLocation>
</comment>
<dbReference type="FunFam" id="1.10.10.60:FF:000012">
    <property type="entry name" value="Metastasis-associated 1 family, member 3"/>
    <property type="match status" value="1"/>
</dbReference>
<accession>A0A7E4WAA7</accession>
<feature type="compositionally biased region" description="Polar residues" evidence="8">
    <location>
        <begin position="120"/>
        <end position="132"/>
    </location>
</feature>
<dbReference type="GO" id="GO:0008270">
    <property type="term" value="F:zinc ion binding"/>
    <property type="evidence" value="ECO:0007669"/>
    <property type="project" value="UniProtKB-KW"/>
</dbReference>
<evidence type="ECO:0000259" key="9">
    <source>
        <dbReference type="PROSITE" id="PS51156"/>
    </source>
</evidence>
<dbReference type="PANTHER" id="PTHR10865:SF28">
    <property type="entry name" value="ELM2 DOMAIN-CONTAINING PROTEIN"/>
    <property type="match status" value="1"/>
</dbReference>
<dbReference type="InterPro" id="IPR000949">
    <property type="entry name" value="ELM2_dom"/>
</dbReference>
<dbReference type="InterPro" id="IPR040138">
    <property type="entry name" value="MIER/MTA"/>
</dbReference>
<reference evidence="12" key="2">
    <citation type="submission" date="2020-10" db="UniProtKB">
        <authorList>
            <consortium name="WormBaseParasite"/>
        </authorList>
    </citation>
    <scope>IDENTIFICATION</scope>
</reference>
<evidence type="ECO:0000256" key="7">
    <source>
        <dbReference type="ARBA" id="ARBA00023242"/>
    </source>
</evidence>
<feature type="compositionally biased region" description="Low complexity" evidence="8">
    <location>
        <begin position="95"/>
        <end position="108"/>
    </location>
</feature>
<protein>
    <submittedName>
        <fullName evidence="12">Mesoderm induction early response protein 1</fullName>
    </submittedName>
</protein>
<dbReference type="GO" id="GO:0003677">
    <property type="term" value="F:DNA binding"/>
    <property type="evidence" value="ECO:0007669"/>
    <property type="project" value="UniProtKB-KW"/>
</dbReference>
<dbReference type="InterPro" id="IPR009057">
    <property type="entry name" value="Homeodomain-like_sf"/>
</dbReference>
<reference evidence="11" key="1">
    <citation type="journal article" date="2013" name="Genetics">
        <title>The draft genome and transcriptome of Panagrellus redivivus are shaped by the harsh demands of a free-living lifestyle.</title>
        <authorList>
            <person name="Srinivasan J."/>
            <person name="Dillman A.R."/>
            <person name="Macchietto M.G."/>
            <person name="Heikkinen L."/>
            <person name="Lakso M."/>
            <person name="Fracchia K.M."/>
            <person name="Antoshechkin I."/>
            <person name="Mortazavi A."/>
            <person name="Wong G."/>
            <person name="Sternberg P.W."/>
        </authorList>
    </citation>
    <scope>NUCLEOTIDE SEQUENCE [LARGE SCALE GENOMIC DNA]</scope>
    <source>
        <strain evidence="11">MT8872</strain>
    </source>
</reference>
<name>A0A7E4WAA7_PANRE</name>
<dbReference type="WBParaSite" id="Pan_g9539.t1">
    <property type="protein sequence ID" value="Pan_g9539.t1"/>
    <property type="gene ID" value="Pan_g9539"/>
</dbReference>
<dbReference type="PROSITE" id="PS51293">
    <property type="entry name" value="SANT"/>
    <property type="match status" value="1"/>
</dbReference>
<keyword evidence="7" id="KW-0539">Nucleus</keyword>
<dbReference type="SUPFAM" id="SSF46689">
    <property type="entry name" value="Homeodomain-like"/>
    <property type="match status" value="1"/>
</dbReference>
<proteinExistence type="predicted"/>
<evidence type="ECO:0000256" key="3">
    <source>
        <dbReference type="ARBA" id="ARBA00022723"/>
    </source>
</evidence>
<dbReference type="Pfam" id="PF01448">
    <property type="entry name" value="ELM2"/>
    <property type="match status" value="1"/>
</dbReference>
<keyword evidence="11" id="KW-1185">Reference proteome</keyword>
<keyword evidence="3" id="KW-0479">Metal-binding</keyword>
<evidence type="ECO:0000256" key="8">
    <source>
        <dbReference type="SAM" id="MobiDB-lite"/>
    </source>
</evidence>
<evidence type="ECO:0000313" key="12">
    <source>
        <dbReference type="WBParaSite" id="Pan_g9539.t1"/>
    </source>
</evidence>
<dbReference type="Gene3D" id="1.10.10.60">
    <property type="entry name" value="Homeodomain-like"/>
    <property type="match status" value="1"/>
</dbReference>
<organism evidence="11 12">
    <name type="scientific">Panagrellus redivivus</name>
    <name type="common">Microworm</name>
    <dbReference type="NCBI Taxonomy" id="6233"/>
    <lineage>
        <taxon>Eukaryota</taxon>
        <taxon>Metazoa</taxon>
        <taxon>Ecdysozoa</taxon>
        <taxon>Nematoda</taxon>
        <taxon>Chromadorea</taxon>
        <taxon>Rhabditida</taxon>
        <taxon>Tylenchina</taxon>
        <taxon>Panagrolaimomorpha</taxon>
        <taxon>Panagrolaimoidea</taxon>
        <taxon>Panagrolaimidae</taxon>
        <taxon>Panagrellus</taxon>
    </lineage>
</organism>
<feature type="domain" description="ELM2" evidence="9">
    <location>
        <begin position="167"/>
        <end position="285"/>
    </location>
</feature>
<dbReference type="PANTHER" id="PTHR10865">
    <property type="entry name" value="METASTASIS-ASSOCIATED PROTEIN AND MESODERM INDUCTION EARLY RESPONSE PROTEIN"/>
    <property type="match status" value="1"/>
</dbReference>
<keyword evidence="5" id="KW-0862">Zinc</keyword>
<dbReference type="GO" id="GO:0005654">
    <property type="term" value="C:nucleoplasm"/>
    <property type="evidence" value="ECO:0007669"/>
    <property type="project" value="TreeGrafter"/>
</dbReference>
<keyword evidence="4" id="KW-0863">Zinc-finger</keyword>
<dbReference type="InterPro" id="IPR017884">
    <property type="entry name" value="SANT_dom"/>
</dbReference>
<dbReference type="PROSITE" id="PS51156">
    <property type="entry name" value="ELM2"/>
    <property type="match status" value="1"/>
</dbReference>